<dbReference type="InterPro" id="IPR004117">
    <property type="entry name" value="7tm6_olfct_rcpt"/>
</dbReference>
<accession>A0A836JYG1</accession>
<feature type="transmembrane region" description="Helical" evidence="10">
    <location>
        <begin position="59"/>
        <end position="82"/>
    </location>
</feature>
<comment type="subcellular location">
    <subcellularLocation>
        <location evidence="1">Cell membrane</location>
        <topology evidence="1">Multi-pass membrane protein</topology>
    </subcellularLocation>
</comment>
<keyword evidence="4 10" id="KW-0812">Transmembrane</keyword>
<feature type="non-terminal residue" evidence="11">
    <location>
        <position position="916"/>
    </location>
</feature>
<dbReference type="Pfam" id="PF02949">
    <property type="entry name" value="7tm_6"/>
    <property type="match status" value="3"/>
</dbReference>
<keyword evidence="9" id="KW-0807">Transducer</keyword>
<dbReference type="GO" id="GO:0005549">
    <property type="term" value="F:odorant binding"/>
    <property type="evidence" value="ECO:0007669"/>
    <property type="project" value="InterPro"/>
</dbReference>
<feature type="transmembrane region" description="Helical" evidence="10">
    <location>
        <begin position="591"/>
        <end position="611"/>
    </location>
</feature>
<protein>
    <submittedName>
        <fullName evidence="11">OR13A protein</fullName>
    </submittedName>
</protein>
<feature type="transmembrane region" description="Helical" evidence="10">
    <location>
        <begin position="453"/>
        <end position="474"/>
    </location>
</feature>
<dbReference type="EMBL" id="JAANIC010005802">
    <property type="protein sequence ID" value="KAG5330653.1"/>
    <property type="molecule type" value="Genomic_DNA"/>
</dbReference>
<evidence type="ECO:0000256" key="7">
    <source>
        <dbReference type="ARBA" id="ARBA00023136"/>
    </source>
</evidence>
<keyword evidence="2" id="KW-1003">Cell membrane</keyword>
<dbReference type="PANTHER" id="PTHR21137:SF35">
    <property type="entry name" value="ODORANT RECEPTOR 19A-RELATED"/>
    <property type="match status" value="1"/>
</dbReference>
<keyword evidence="5" id="KW-0552">Olfaction</keyword>
<organism evidence="11 12">
    <name type="scientific">Acromyrmex charruanus</name>
    <dbReference type="NCBI Taxonomy" id="2715315"/>
    <lineage>
        <taxon>Eukaryota</taxon>
        <taxon>Metazoa</taxon>
        <taxon>Ecdysozoa</taxon>
        <taxon>Arthropoda</taxon>
        <taxon>Hexapoda</taxon>
        <taxon>Insecta</taxon>
        <taxon>Pterygota</taxon>
        <taxon>Neoptera</taxon>
        <taxon>Endopterygota</taxon>
        <taxon>Hymenoptera</taxon>
        <taxon>Apocrita</taxon>
        <taxon>Aculeata</taxon>
        <taxon>Formicoidea</taxon>
        <taxon>Formicidae</taxon>
        <taxon>Myrmicinae</taxon>
        <taxon>Acromyrmex</taxon>
    </lineage>
</organism>
<dbReference type="GO" id="GO:0007165">
    <property type="term" value="P:signal transduction"/>
    <property type="evidence" value="ECO:0007669"/>
    <property type="project" value="UniProtKB-KW"/>
</dbReference>
<feature type="transmembrane region" description="Helical" evidence="10">
    <location>
        <begin position="214"/>
        <end position="240"/>
    </location>
</feature>
<reference evidence="11" key="1">
    <citation type="submission" date="2020-03" db="EMBL/GenBank/DDBJ databases">
        <title>Relaxed selection underlies rapid genomic changes in the transitions from sociality to social parasitism in ants.</title>
        <authorList>
            <person name="Bi X."/>
        </authorList>
    </citation>
    <scope>NUCLEOTIDE SEQUENCE</scope>
    <source>
        <strain evidence="11">BGI-DK2014a</strain>
        <tissue evidence="11">Whole body</tissue>
    </source>
</reference>
<feature type="transmembrane region" description="Helical" evidence="10">
    <location>
        <begin position="152"/>
        <end position="177"/>
    </location>
</feature>
<feature type="transmembrane region" description="Helical" evidence="10">
    <location>
        <begin position="847"/>
        <end position="868"/>
    </location>
</feature>
<feature type="transmembrane region" description="Helical" evidence="10">
    <location>
        <begin position="676"/>
        <end position="697"/>
    </location>
</feature>
<proteinExistence type="predicted"/>
<feature type="transmembrane region" description="Helical" evidence="10">
    <location>
        <begin position="743"/>
        <end position="766"/>
    </location>
</feature>
<evidence type="ECO:0000256" key="4">
    <source>
        <dbReference type="ARBA" id="ARBA00022692"/>
    </source>
</evidence>
<keyword evidence="6 10" id="KW-1133">Transmembrane helix</keyword>
<feature type="transmembrane region" description="Helical" evidence="10">
    <location>
        <begin position="417"/>
        <end position="441"/>
    </location>
</feature>
<dbReference type="PANTHER" id="PTHR21137">
    <property type="entry name" value="ODORANT RECEPTOR"/>
    <property type="match status" value="1"/>
</dbReference>
<feature type="transmembrane region" description="Helical" evidence="10">
    <location>
        <begin position="348"/>
        <end position="373"/>
    </location>
</feature>
<keyword evidence="7 10" id="KW-0472">Membrane</keyword>
<evidence type="ECO:0000256" key="8">
    <source>
        <dbReference type="ARBA" id="ARBA00023170"/>
    </source>
</evidence>
<evidence type="ECO:0000256" key="5">
    <source>
        <dbReference type="ARBA" id="ARBA00022725"/>
    </source>
</evidence>
<gene>
    <name evidence="11" type="primary">Or13a_2</name>
    <name evidence="11" type="ORF">G6Z76_0005392</name>
</gene>
<keyword evidence="12" id="KW-1185">Reference proteome</keyword>
<dbReference type="AlphaFoldDB" id="A0A836JYG1"/>
<dbReference type="GO" id="GO:0005886">
    <property type="term" value="C:plasma membrane"/>
    <property type="evidence" value="ECO:0007669"/>
    <property type="project" value="UniProtKB-SubCell"/>
</dbReference>
<keyword evidence="8" id="KW-0675">Receptor</keyword>
<evidence type="ECO:0000256" key="1">
    <source>
        <dbReference type="ARBA" id="ARBA00004651"/>
    </source>
</evidence>
<feature type="transmembrane region" description="Helical" evidence="10">
    <location>
        <begin position="810"/>
        <end position="835"/>
    </location>
</feature>
<evidence type="ECO:0000256" key="9">
    <source>
        <dbReference type="ARBA" id="ARBA00023224"/>
    </source>
</evidence>
<evidence type="ECO:0000256" key="6">
    <source>
        <dbReference type="ARBA" id="ARBA00022989"/>
    </source>
</evidence>
<comment type="caution">
    <text evidence="11">The sequence shown here is derived from an EMBL/GenBank/DDBJ whole genome shotgun (WGS) entry which is preliminary data.</text>
</comment>
<evidence type="ECO:0000313" key="11">
    <source>
        <dbReference type="EMBL" id="KAG5330653.1"/>
    </source>
</evidence>
<sequence length="916" mass="106224">MTSGVCVFALVFGMDIAKHSQYKDFMWAIKLNRLGLELIGLWPKSDEVSRNNFSSDLRVIIIFVIVTFISGIPLTCSLIRVWGDILLMVDNLQVTLPLLVVSLKLKQYVTVLQVIILLYFKALLSIIKMMAEDWMELKTRKERDVMMRRAQIARIIVISGYVLMVLAFIMVIVLPYFGLSLRRLTNLTDPGKPLPLQTYYFYDVDKSPQFELTYIIQAITVFLAAITYTSVDAFLGFSILHFSGQLENFKSPIIPIMNMIAEDWIKSKSVQDRNVMIRRAYTARIIITCAYCIMGLACFFIIILPSFGISMRLTPNITDPGKPMPLQTYYIYDTTKRPQYEITFISQAVYILLAIMSYTGIDNFLGLLIFHICGQLDILKNRLTRLDKYINSRNMLKSCMIKHIRLLRTIGVIEDTYNITLLALFVYFAILFAFYGFRIIILFDEGNNLSITHLIYFICNVFTIFSHMCLYCALGEILMTRCNEIYYAAYNNKWYSVDPKIAKDLLFLLIRSTKPVYLTAGKVFPMTMATFCDVKYFNYNYCIIKYLIVIVIFPVDFEWAVKLNRITLDFIGLWPKTAQNPRQKLMCNFRVLIVFTAITFGVLIPSIHSFIRIYGDIMLMIDNLQFTLPAISCSIRIAIFWWKKEAITPIIDMIAEDWIKSKNAQERNIMIKKAQIARMIIMCAYCIMVVGCLFVIVPPGFGIPIRLTTNITDPGRIVPLQTHYIYDVTKQPQYELTYISQTIYIVLAVLSYTGIDHFLGLLVFHISGQLNILKNRLINLDKYINSHDMLKICVTQHIRLLRAIAIIEDAYNVTLLSLFLYFAILFAFYGFRIIILFDEGNDLSLTHLVFFISTFFNLFAHMCLYCALGEFLVAQVSCFPFFFCKHRIYDALHINTYFLFNKDIIMNNKIYYFLHK</sequence>
<feature type="transmembrane region" description="Helical" evidence="10">
    <location>
        <begin position="108"/>
        <end position="131"/>
    </location>
</feature>
<name>A0A836JYG1_9HYME</name>
<dbReference type="GO" id="GO:0004984">
    <property type="term" value="F:olfactory receptor activity"/>
    <property type="evidence" value="ECO:0007669"/>
    <property type="project" value="InterPro"/>
</dbReference>
<dbReference type="Proteomes" id="UP000669903">
    <property type="component" value="Unassembled WGS sequence"/>
</dbReference>
<evidence type="ECO:0000256" key="2">
    <source>
        <dbReference type="ARBA" id="ARBA00022475"/>
    </source>
</evidence>
<feature type="non-terminal residue" evidence="11">
    <location>
        <position position="1"/>
    </location>
</feature>
<evidence type="ECO:0000256" key="10">
    <source>
        <dbReference type="SAM" id="Phobius"/>
    </source>
</evidence>
<evidence type="ECO:0000256" key="3">
    <source>
        <dbReference type="ARBA" id="ARBA00022606"/>
    </source>
</evidence>
<keyword evidence="3" id="KW-0716">Sensory transduction</keyword>
<feature type="transmembrane region" description="Helical" evidence="10">
    <location>
        <begin position="281"/>
        <end position="304"/>
    </location>
</feature>
<evidence type="ECO:0000313" key="12">
    <source>
        <dbReference type="Proteomes" id="UP000669903"/>
    </source>
</evidence>